<evidence type="ECO:0000313" key="3">
    <source>
        <dbReference type="EMBL" id="AGB02786.1"/>
    </source>
</evidence>
<dbReference type="Gene3D" id="3.90.550.10">
    <property type="entry name" value="Spore Coat Polysaccharide Biosynthesis Protein SpsA, Chain A"/>
    <property type="match status" value="1"/>
</dbReference>
<evidence type="ECO:0000313" key="4">
    <source>
        <dbReference type="Proteomes" id="UP000010824"/>
    </source>
</evidence>
<dbReference type="KEGG" id="mfo:Metfor_1763"/>
<sequence length="200" mass="21513">MRALIMAGGSGSRLNSGEKPLALICGQPMIAYVIRAFQNAGCEPVVAGSSKTPMTANWCRANGIAFCRTDGRGYVDDMVQAVCSLDEDGALFVSVADIPCITAEIIKTIEDAYMANGKDALSTWVPAATITSCRESMPYREKIGGIEACPAGINIIRGDHAGDEQDEFRLLLSEPRLSLNINTQGDRERAEAFLWQNPPP</sequence>
<dbReference type="InterPro" id="IPR025877">
    <property type="entry name" value="MobA-like_NTP_Trfase"/>
</dbReference>
<reference evidence="3 4" key="2">
    <citation type="journal article" date="2014" name="Genome Announc.">
        <title>Complete Genome Sequence of Methanoregula formicica SMSPT, a Mesophilic Hydrogenotrophic Methanogen Isolated from a Methanogenic Upflow Anaerobic Sludge Blanket Reactor.</title>
        <authorList>
            <person name="Yamamoto K."/>
            <person name="Tamaki H."/>
            <person name="Cadillo-Quiroz H."/>
            <person name="Imachi H."/>
            <person name="Kyrpides N."/>
            <person name="Woyke T."/>
            <person name="Goodwin L."/>
            <person name="Zinder S.H."/>
            <person name="Kamagata Y."/>
            <person name="Liu W.T."/>
        </authorList>
    </citation>
    <scope>NUCLEOTIDE SEQUENCE [LARGE SCALE GENOMIC DNA]</scope>
    <source>
        <strain evidence="4">DSM 22288 / NBRC 105244 / SMSP</strain>
    </source>
</reference>
<keyword evidence="4" id="KW-1185">Reference proteome</keyword>
<dbReference type="AlphaFoldDB" id="L0HG78"/>
<evidence type="ECO:0000256" key="1">
    <source>
        <dbReference type="ARBA" id="ARBA00022679"/>
    </source>
</evidence>
<proteinExistence type="predicted"/>
<dbReference type="InParanoid" id="L0HG78"/>
<dbReference type="SUPFAM" id="SSF53448">
    <property type="entry name" value="Nucleotide-diphospho-sugar transferases"/>
    <property type="match status" value="1"/>
</dbReference>
<reference evidence="4" key="1">
    <citation type="submission" date="2011-12" db="EMBL/GenBank/DDBJ databases">
        <title>Complete sequence of Methanoregula formicicum SMSP.</title>
        <authorList>
            <person name="Lucas S."/>
            <person name="Han J."/>
            <person name="Lapidus A."/>
            <person name="Cheng J.-F."/>
            <person name="Goodwin L."/>
            <person name="Pitluck S."/>
            <person name="Peters L."/>
            <person name="Ovchinnikova G."/>
            <person name="Teshima H."/>
            <person name="Detter J.C."/>
            <person name="Han C."/>
            <person name="Tapia R."/>
            <person name="Land M."/>
            <person name="Hauser L."/>
            <person name="Kyrpides N."/>
            <person name="Ivanova N."/>
            <person name="Pagani I."/>
            <person name="Imachi H."/>
            <person name="Tamaki H."/>
            <person name="Sekiguchi Y."/>
            <person name="Kamagata Y."/>
            <person name="Cadillo-Quiroz H."/>
            <person name="Zinder S."/>
            <person name="Liu W.-T."/>
            <person name="Woyke T."/>
        </authorList>
    </citation>
    <scope>NUCLEOTIDE SEQUENCE [LARGE SCALE GENOMIC DNA]</scope>
    <source>
        <strain evidence="4">DSM 22288 / NBRC 105244 / SMSP</strain>
    </source>
</reference>
<dbReference type="eggNOG" id="arCOG01871">
    <property type="taxonomic scope" value="Archaea"/>
</dbReference>
<dbReference type="OrthoDB" id="9782at2157"/>
<gene>
    <name evidence="3" type="ordered locus">Metfor_1763</name>
</gene>
<accession>L0HG78</accession>
<keyword evidence="3" id="KW-0548">Nucleotidyltransferase</keyword>
<dbReference type="InterPro" id="IPR029044">
    <property type="entry name" value="Nucleotide-diphossugar_trans"/>
</dbReference>
<dbReference type="GO" id="GO:0016779">
    <property type="term" value="F:nucleotidyltransferase activity"/>
    <property type="evidence" value="ECO:0007669"/>
    <property type="project" value="UniProtKB-KW"/>
</dbReference>
<dbReference type="STRING" id="593750.Metfor_1763"/>
<organism evidence="3 4">
    <name type="scientific">Methanoregula formicica (strain DSM 22288 / NBRC 105244 / SMSP)</name>
    <dbReference type="NCBI Taxonomy" id="593750"/>
    <lineage>
        <taxon>Archaea</taxon>
        <taxon>Methanobacteriati</taxon>
        <taxon>Methanobacteriota</taxon>
        <taxon>Stenosarchaea group</taxon>
        <taxon>Methanomicrobia</taxon>
        <taxon>Methanomicrobiales</taxon>
        <taxon>Methanoregulaceae</taxon>
        <taxon>Methanoregula</taxon>
    </lineage>
</organism>
<dbReference type="EMBL" id="CP003167">
    <property type="protein sequence ID" value="AGB02786.1"/>
    <property type="molecule type" value="Genomic_DNA"/>
</dbReference>
<feature type="domain" description="MobA-like NTP transferase" evidence="2">
    <location>
        <begin position="3"/>
        <end position="121"/>
    </location>
</feature>
<dbReference type="Proteomes" id="UP000010824">
    <property type="component" value="Chromosome"/>
</dbReference>
<dbReference type="HOGENOM" id="CLU_098907_0_0_2"/>
<keyword evidence="1 3" id="KW-0808">Transferase</keyword>
<dbReference type="GeneID" id="14308152"/>
<dbReference type="PANTHER" id="PTHR19136">
    <property type="entry name" value="MOLYBDENUM COFACTOR GUANYLYLTRANSFERASE"/>
    <property type="match status" value="1"/>
</dbReference>
<dbReference type="Pfam" id="PF12804">
    <property type="entry name" value="NTP_transf_3"/>
    <property type="match status" value="1"/>
</dbReference>
<dbReference type="FunCoup" id="L0HG78">
    <property type="interactions" value="6"/>
</dbReference>
<protein>
    <submittedName>
        <fullName evidence="3">GTP:adenosylcobinamide-phosphate guanylyltransferase</fullName>
    </submittedName>
</protein>
<dbReference type="PANTHER" id="PTHR19136:SF86">
    <property type="entry name" value="ADENOSYLCOBINAMIDE-PHOSPHATE GUANYLYLTRANSFERASE"/>
    <property type="match status" value="1"/>
</dbReference>
<dbReference type="RefSeq" id="WP_015285749.1">
    <property type="nucleotide sequence ID" value="NC_019943.1"/>
</dbReference>
<name>L0HG78_METFS</name>
<evidence type="ECO:0000259" key="2">
    <source>
        <dbReference type="Pfam" id="PF12804"/>
    </source>
</evidence>